<keyword evidence="2 9" id="KW-0812">Transmembrane</keyword>
<dbReference type="Gene3D" id="3.40.50.11530">
    <property type="match status" value="1"/>
</dbReference>
<feature type="transmembrane region" description="Helical" evidence="9">
    <location>
        <begin position="25"/>
        <end position="47"/>
    </location>
</feature>
<dbReference type="EMBL" id="JAZGQO010000010">
    <property type="protein sequence ID" value="KAK6175691.1"/>
    <property type="molecule type" value="Genomic_DNA"/>
</dbReference>
<dbReference type="Pfam" id="PF08357">
    <property type="entry name" value="SEFIR"/>
    <property type="match status" value="1"/>
</dbReference>
<evidence type="ECO:0000313" key="12">
    <source>
        <dbReference type="Proteomes" id="UP001347796"/>
    </source>
</evidence>
<evidence type="ECO:0000313" key="11">
    <source>
        <dbReference type="EMBL" id="KAK6175691.1"/>
    </source>
</evidence>
<feature type="region of interest" description="Disordered" evidence="8">
    <location>
        <begin position="466"/>
        <end position="490"/>
    </location>
</feature>
<feature type="region of interest" description="Disordered" evidence="8">
    <location>
        <begin position="281"/>
        <end position="309"/>
    </location>
</feature>
<protein>
    <recommendedName>
        <fullName evidence="10">SEFIR domain-containing protein</fullName>
    </recommendedName>
</protein>
<keyword evidence="6" id="KW-0675">Receptor</keyword>
<dbReference type="GO" id="GO:0016020">
    <property type="term" value="C:membrane"/>
    <property type="evidence" value="ECO:0007669"/>
    <property type="project" value="UniProtKB-SubCell"/>
</dbReference>
<organism evidence="11 12">
    <name type="scientific">Patella caerulea</name>
    <name type="common">Rayed Mediterranean limpet</name>
    <dbReference type="NCBI Taxonomy" id="87958"/>
    <lineage>
        <taxon>Eukaryota</taxon>
        <taxon>Metazoa</taxon>
        <taxon>Spiralia</taxon>
        <taxon>Lophotrochozoa</taxon>
        <taxon>Mollusca</taxon>
        <taxon>Gastropoda</taxon>
        <taxon>Patellogastropoda</taxon>
        <taxon>Patelloidea</taxon>
        <taxon>Patellidae</taxon>
        <taxon>Patella</taxon>
    </lineage>
</organism>
<reference evidence="11 12" key="1">
    <citation type="submission" date="2024-01" db="EMBL/GenBank/DDBJ databases">
        <title>The genome of the rayed Mediterranean limpet Patella caerulea (Linnaeus, 1758).</title>
        <authorList>
            <person name="Anh-Thu Weber A."/>
            <person name="Halstead-Nussloch G."/>
        </authorList>
    </citation>
    <scope>NUCLEOTIDE SEQUENCE [LARGE SCALE GENOMIC DNA]</scope>
    <source>
        <strain evidence="11">AATW-2023a</strain>
        <tissue evidence="11">Whole specimen</tissue>
    </source>
</reference>
<gene>
    <name evidence="11" type="ORF">SNE40_014092</name>
</gene>
<evidence type="ECO:0000256" key="7">
    <source>
        <dbReference type="ARBA" id="ARBA00023180"/>
    </source>
</evidence>
<feature type="domain" description="SEFIR" evidence="10">
    <location>
        <begin position="79"/>
        <end position="230"/>
    </location>
</feature>
<evidence type="ECO:0000256" key="9">
    <source>
        <dbReference type="SAM" id="Phobius"/>
    </source>
</evidence>
<evidence type="ECO:0000256" key="3">
    <source>
        <dbReference type="ARBA" id="ARBA00022729"/>
    </source>
</evidence>
<keyword evidence="3" id="KW-0732">Signal</keyword>
<feature type="compositionally biased region" description="Basic and acidic residues" evidence="8">
    <location>
        <begin position="466"/>
        <end position="480"/>
    </location>
</feature>
<keyword evidence="5 9" id="KW-0472">Membrane</keyword>
<dbReference type="PANTHER" id="PTHR15583">
    <property type="entry name" value="INTERLEUKIN-17 RECEPTOR"/>
    <property type="match status" value="1"/>
</dbReference>
<name>A0AAN8PQ17_PATCE</name>
<keyword evidence="7" id="KW-0325">Glycoprotein</keyword>
<dbReference type="PROSITE" id="PS51534">
    <property type="entry name" value="SEFIR"/>
    <property type="match status" value="1"/>
</dbReference>
<comment type="caution">
    <text evidence="11">The sequence shown here is derived from an EMBL/GenBank/DDBJ whole genome shotgun (WGS) entry which is preliminary data.</text>
</comment>
<dbReference type="AlphaFoldDB" id="A0AAN8PQ17"/>
<evidence type="ECO:0000256" key="6">
    <source>
        <dbReference type="ARBA" id="ARBA00023170"/>
    </source>
</evidence>
<accession>A0AAN8PQ17</accession>
<comment type="subcellular location">
    <subcellularLocation>
        <location evidence="1">Membrane</location>
        <topology evidence="1">Single-pass type I membrane protein</topology>
    </subcellularLocation>
</comment>
<keyword evidence="4 9" id="KW-1133">Transmembrane helix</keyword>
<evidence type="ECO:0000256" key="4">
    <source>
        <dbReference type="ARBA" id="ARBA00022989"/>
    </source>
</evidence>
<evidence type="ECO:0000256" key="5">
    <source>
        <dbReference type="ARBA" id="ARBA00023136"/>
    </source>
</evidence>
<dbReference type="Proteomes" id="UP001347796">
    <property type="component" value="Unassembled WGS sequence"/>
</dbReference>
<proteinExistence type="predicted"/>
<evidence type="ECO:0000256" key="1">
    <source>
        <dbReference type="ARBA" id="ARBA00004479"/>
    </source>
</evidence>
<evidence type="ECO:0000259" key="10">
    <source>
        <dbReference type="PROSITE" id="PS51534"/>
    </source>
</evidence>
<dbReference type="PANTHER" id="PTHR15583:SF7">
    <property type="entry name" value="INTERLEUKIN CYTOKINE RECEPTOR-RELATED PROTEIN 2"/>
    <property type="match status" value="1"/>
</dbReference>
<evidence type="ECO:0000256" key="2">
    <source>
        <dbReference type="ARBA" id="ARBA00022692"/>
    </source>
</evidence>
<sequence>MSSPAGGPIIEASQEPEEYQQALKIILGTVVGVIALVGIIALVLLLYRLWKKQRYEEEERRRRANNIRSVSVDLNQKQLVSVLLLYSDDLPVHEKVAQSLAGFLIESCDCNVFFDLFEEQIIHSRGLDTWLVERLQEADIIMVLCSVGARLRCSKKRTRFKVSNDRTLPDYFAVAVDYVGEKMRVERRKDQSLSKFVTVLMDYSTPSDIPPQLETATKFFLMKDINKLYQHIHGLDDASSKTDESYPVTDKNYQKSEVGTELFIAMEQAKEFFQKNPNWVDDRLEQMPPPSSNKSKSRHHRNNSLEQPLLKHYSTTDSIKPQNSSQINALIEVHTLPHRSNDNQDITYTTLPYSRQNSLPSSLSSHLTTQVSTNQINISKSYEMIPLTERFSDIENRPCVLCGRTRHASGQYTCPNSNLRKPTITMEDEIDSGQSKNKSKSMPTVCANTLTNSQTVFQAEVYKAWDDGGRSSPTDSHETDSNQGSDTLERDIRSITVPPTFDQVHYSVSSYLLNEPLPPSITIVHSTSDHRIRPVPTLMRMEPTSDDDQAFLLACAGKAIILQEL</sequence>
<dbReference type="InterPro" id="IPR013568">
    <property type="entry name" value="SEFIR_dom"/>
</dbReference>
<evidence type="ECO:0000256" key="8">
    <source>
        <dbReference type="SAM" id="MobiDB-lite"/>
    </source>
</evidence>
<keyword evidence="12" id="KW-1185">Reference proteome</keyword>
<dbReference type="GO" id="GO:0030368">
    <property type="term" value="F:interleukin-17 receptor activity"/>
    <property type="evidence" value="ECO:0007669"/>
    <property type="project" value="InterPro"/>
</dbReference>
<dbReference type="InterPro" id="IPR039465">
    <property type="entry name" value="IL-17_rcpt-like"/>
</dbReference>